<keyword evidence="2" id="KW-1185">Reference proteome</keyword>
<reference evidence="2" key="1">
    <citation type="journal article" date="2019" name="Int. J. Syst. Evol. Microbiol.">
        <title>The Global Catalogue of Microorganisms (GCM) 10K type strain sequencing project: providing services to taxonomists for standard genome sequencing and annotation.</title>
        <authorList>
            <consortium name="The Broad Institute Genomics Platform"/>
            <consortium name="The Broad Institute Genome Sequencing Center for Infectious Disease"/>
            <person name="Wu L."/>
            <person name="Ma J."/>
        </authorList>
    </citation>
    <scope>NUCLEOTIDE SEQUENCE [LARGE SCALE GENOMIC DNA]</scope>
    <source>
        <strain evidence="2">JCM 18657</strain>
    </source>
</reference>
<dbReference type="Pfam" id="PF20092">
    <property type="entry name" value="DUF6483"/>
    <property type="match status" value="1"/>
</dbReference>
<accession>A0ABW2UZE6</accession>
<evidence type="ECO:0000313" key="1">
    <source>
        <dbReference type="EMBL" id="MFC7748368.1"/>
    </source>
</evidence>
<dbReference type="EMBL" id="JBHTGQ010000001">
    <property type="protein sequence ID" value="MFC7748368.1"/>
    <property type="molecule type" value="Genomic_DNA"/>
</dbReference>
<name>A0ABW2UZE6_9BACL</name>
<dbReference type="RefSeq" id="WP_138789458.1">
    <property type="nucleotide sequence ID" value="NZ_JBHTGQ010000001.1"/>
</dbReference>
<dbReference type="InterPro" id="IPR045507">
    <property type="entry name" value="DUF6483"/>
</dbReference>
<proteinExistence type="predicted"/>
<sequence length="223" mass="25241">MYQRDYILRLIEQMTGMLGKMLGLQHEEKHEEALTLIDETLKRMFGLNRKLIGGLPERELLELLQQNGLTDNGKLWSVAKLLDTEADSLEELGDADAAERSREKSLYLLLVLHRQDPGEALQEEVSSAAESLLIRLNAIDLPTDTLELLFPYLEETGRFAKAEDVLFELLERADSESERAKRIESGRAFYERLAALDEERLSAGGLSPEEVRQGLSDLQEARA</sequence>
<protein>
    <submittedName>
        <fullName evidence="1">DUF6483 family protein</fullName>
    </submittedName>
</protein>
<gene>
    <name evidence="1" type="ORF">ACFQWB_00215</name>
</gene>
<comment type="caution">
    <text evidence="1">The sequence shown here is derived from an EMBL/GenBank/DDBJ whole genome shotgun (WGS) entry which is preliminary data.</text>
</comment>
<organism evidence="1 2">
    <name type="scientific">Paenibacillus thermoaerophilus</name>
    <dbReference type="NCBI Taxonomy" id="1215385"/>
    <lineage>
        <taxon>Bacteria</taxon>
        <taxon>Bacillati</taxon>
        <taxon>Bacillota</taxon>
        <taxon>Bacilli</taxon>
        <taxon>Bacillales</taxon>
        <taxon>Paenibacillaceae</taxon>
        <taxon>Paenibacillus</taxon>
    </lineage>
</organism>
<evidence type="ECO:0000313" key="2">
    <source>
        <dbReference type="Proteomes" id="UP001596528"/>
    </source>
</evidence>
<dbReference type="Proteomes" id="UP001596528">
    <property type="component" value="Unassembled WGS sequence"/>
</dbReference>